<accession>A0AA97P0E1</accession>
<dbReference type="EMBL" id="JH793727">
    <property type="protein sequence ID" value="ELQ39629.1"/>
    <property type="molecule type" value="Genomic_DNA"/>
</dbReference>
<dbReference type="AlphaFoldDB" id="A0AA97P0E1"/>
<proteinExistence type="predicted"/>
<organism evidence="1">
    <name type="scientific">Pyricularia oryzae (strain Y34)</name>
    <name type="common">Rice blast fungus</name>
    <name type="synonym">Magnaporthe oryzae</name>
    <dbReference type="NCBI Taxonomy" id="1143189"/>
    <lineage>
        <taxon>Eukaryota</taxon>
        <taxon>Fungi</taxon>
        <taxon>Dikarya</taxon>
        <taxon>Ascomycota</taxon>
        <taxon>Pezizomycotina</taxon>
        <taxon>Sordariomycetes</taxon>
        <taxon>Sordariomycetidae</taxon>
        <taxon>Magnaporthales</taxon>
        <taxon>Pyriculariaceae</taxon>
        <taxon>Pyricularia</taxon>
    </lineage>
</organism>
<dbReference type="Proteomes" id="UP000011086">
    <property type="component" value="Unassembled WGS sequence"/>
</dbReference>
<sequence length="91" mass="10295">HGGGSLREFIYYQAQTGILSFNWIETLRHWHHVAQICTYCTCRISSIFCPWRLENDIARDVATGLHASNSIAGGAKAMLGRTRPCANERRM</sequence>
<protein>
    <submittedName>
        <fullName evidence="1">Uncharacterized protein</fullName>
    </submittedName>
</protein>
<name>A0AA97P0E1_PYRO3</name>
<feature type="non-terminal residue" evidence="1">
    <location>
        <position position="1"/>
    </location>
</feature>
<gene>
    <name evidence="1" type="ORF">OOU_Y34scaffold00491g1</name>
</gene>
<evidence type="ECO:0000313" key="1">
    <source>
        <dbReference type="EMBL" id="ELQ39629.1"/>
    </source>
</evidence>
<reference evidence="1" key="1">
    <citation type="journal article" date="2012" name="PLoS Genet.">
        <title>Comparative analysis of the genomes of two field isolates of the rice blast fungus Magnaporthe oryzae.</title>
        <authorList>
            <person name="Xue M."/>
            <person name="Yang J."/>
            <person name="Li Z."/>
            <person name="Hu S."/>
            <person name="Yao N."/>
            <person name="Dean R.A."/>
            <person name="Zhao W."/>
            <person name="Shen M."/>
            <person name="Zhang H."/>
            <person name="Li C."/>
            <person name="Liu L."/>
            <person name="Cao L."/>
            <person name="Xu X."/>
            <person name="Xing Y."/>
            <person name="Hsiang T."/>
            <person name="Zhang Z."/>
            <person name="Xu J.R."/>
            <person name="Peng Y.L."/>
        </authorList>
    </citation>
    <scope>NUCLEOTIDE SEQUENCE</scope>
    <source>
        <strain evidence="1">Y34</strain>
    </source>
</reference>